<organism evidence="6">
    <name type="scientific">Cyprideis torosa</name>
    <dbReference type="NCBI Taxonomy" id="163714"/>
    <lineage>
        <taxon>Eukaryota</taxon>
        <taxon>Metazoa</taxon>
        <taxon>Ecdysozoa</taxon>
        <taxon>Arthropoda</taxon>
        <taxon>Crustacea</taxon>
        <taxon>Oligostraca</taxon>
        <taxon>Ostracoda</taxon>
        <taxon>Podocopa</taxon>
        <taxon>Podocopida</taxon>
        <taxon>Cytherocopina</taxon>
        <taxon>Cytheroidea</taxon>
        <taxon>Cytherideidae</taxon>
        <taxon>Cyprideis</taxon>
    </lineage>
</organism>
<keyword evidence="5" id="KW-0472">Membrane</keyword>
<dbReference type="AlphaFoldDB" id="A0A7R8ZVZ6"/>
<keyword evidence="2" id="KW-0812">Transmembrane</keyword>
<name>A0A7R8ZVZ6_9CRUS</name>
<gene>
    <name evidence="6" type="ORF">CTOB1V02_LOCUS14258</name>
</gene>
<evidence type="ECO:0000256" key="1">
    <source>
        <dbReference type="ARBA" id="ARBA00004141"/>
    </source>
</evidence>
<dbReference type="GO" id="GO:0008360">
    <property type="term" value="P:regulation of cell shape"/>
    <property type="evidence" value="ECO:0007669"/>
    <property type="project" value="UniProtKB-KW"/>
</dbReference>
<keyword evidence="4" id="KW-1133">Transmembrane helix</keyword>
<feature type="non-terminal residue" evidence="6">
    <location>
        <position position="1"/>
    </location>
</feature>
<dbReference type="NCBIfam" id="NF037961">
    <property type="entry name" value="RodA_shape"/>
    <property type="match status" value="1"/>
</dbReference>
<proteinExistence type="predicted"/>
<evidence type="ECO:0000256" key="4">
    <source>
        <dbReference type="ARBA" id="ARBA00022989"/>
    </source>
</evidence>
<evidence type="ECO:0000256" key="2">
    <source>
        <dbReference type="ARBA" id="ARBA00022692"/>
    </source>
</evidence>
<accession>A0A7R8ZVZ6</accession>
<evidence type="ECO:0000256" key="5">
    <source>
        <dbReference type="ARBA" id="ARBA00023136"/>
    </source>
</evidence>
<dbReference type="EMBL" id="OB679073">
    <property type="protein sequence ID" value="CAD7236443.1"/>
    <property type="molecule type" value="Genomic_DNA"/>
</dbReference>
<evidence type="ECO:0000256" key="3">
    <source>
        <dbReference type="ARBA" id="ARBA00022960"/>
    </source>
</evidence>
<dbReference type="PANTHER" id="PTHR30474">
    <property type="entry name" value="CELL CYCLE PROTEIN"/>
    <property type="match status" value="1"/>
</dbReference>
<dbReference type="InterPro" id="IPR001182">
    <property type="entry name" value="FtsW/RodA"/>
</dbReference>
<comment type="subcellular location">
    <subcellularLocation>
        <location evidence="1">Membrane</location>
        <topology evidence="1">Multi-pass membrane protein</topology>
    </subcellularLocation>
</comment>
<evidence type="ECO:0000313" key="6">
    <source>
        <dbReference type="EMBL" id="CAD7236443.1"/>
    </source>
</evidence>
<dbReference type="Pfam" id="PF01098">
    <property type="entry name" value="FTSW_RODA_SPOVE"/>
    <property type="match status" value="1"/>
</dbReference>
<dbReference type="GO" id="GO:0005886">
    <property type="term" value="C:plasma membrane"/>
    <property type="evidence" value="ECO:0007669"/>
    <property type="project" value="TreeGrafter"/>
</dbReference>
<keyword evidence="3" id="KW-0133">Cell shape</keyword>
<protein>
    <submittedName>
        <fullName evidence="6">Uncharacterized protein</fullName>
    </submittedName>
</protein>
<reference evidence="6" key="1">
    <citation type="submission" date="2020-11" db="EMBL/GenBank/DDBJ databases">
        <authorList>
            <person name="Tran Van P."/>
        </authorList>
    </citation>
    <scope>NUCLEOTIDE SEQUENCE</scope>
</reference>
<dbReference type="InterPro" id="IPR018365">
    <property type="entry name" value="Cell_cycle_FtsW-rel_CS"/>
</dbReference>
<dbReference type="PANTHER" id="PTHR30474:SF1">
    <property type="entry name" value="PEPTIDOGLYCAN GLYCOSYLTRANSFERASE MRDB"/>
    <property type="match status" value="1"/>
</dbReference>
<dbReference type="GO" id="GO:0051301">
    <property type="term" value="P:cell division"/>
    <property type="evidence" value="ECO:0007669"/>
    <property type="project" value="InterPro"/>
</dbReference>
<dbReference type="GO" id="GO:0015648">
    <property type="term" value="F:lipid-linked peptidoglycan transporter activity"/>
    <property type="evidence" value="ECO:0007669"/>
    <property type="project" value="TreeGrafter"/>
</dbReference>
<sequence length="251" mass="27850">MNVQPAEFAKITCALMVANVLSVEENMGRLNIKAFIKAFIVIGIPMVLILLQPDLGSVLVFTALIFALFREGLSILFFLLPAFQHLPKHQKERIMVLFEGEEKYSETAGYNLLLSKMAIGSGEFSGRGYNSGPITDGGFVPEQHTDYIFSAVGEEFGFMGTSLLIILYMGLILRIYYLANGQRTIFARYYGNAVASILLLHVAMNIGMVSGIFPTVGIPLPFFSYGGSSLWSFSILIFIFLKLNYHDKQSI</sequence>
<dbReference type="GO" id="GO:0032153">
    <property type="term" value="C:cell division site"/>
    <property type="evidence" value="ECO:0007669"/>
    <property type="project" value="TreeGrafter"/>
</dbReference>
<dbReference type="OrthoDB" id="6419195at2759"/>
<dbReference type="PROSITE" id="PS00428">
    <property type="entry name" value="FTSW_RODA_SPOVE"/>
    <property type="match status" value="1"/>
</dbReference>